<dbReference type="SMR" id="A6HYL8"/>
<feature type="region of interest" description="Disordered" evidence="1">
    <location>
        <begin position="239"/>
        <end position="366"/>
    </location>
</feature>
<organism evidence="4 5">
    <name type="scientific">Rattus norvegicus</name>
    <name type="common">Rat</name>
    <dbReference type="NCBI Taxonomy" id="10116"/>
    <lineage>
        <taxon>Eukaryota</taxon>
        <taxon>Metazoa</taxon>
        <taxon>Chordata</taxon>
        <taxon>Craniata</taxon>
        <taxon>Vertebrata</taxon>
        <taxon>Euteleostomi</taxon>
        <taxon>Mammalia</taxon>
        <taxon>Eutheria</taxon>
        <taxon>Euarchontoglires</taxon>
        <taxon>Glires</taxon>
        <taxon>Rodentia</taxon>
        <taxon>Myomorpha</taxon>
        <taxon>Muroidea</taxon>
        <taxon>Muridae</taxon>
        <taxon>Murinae</taxon>
        <taxon>Rattus</taxon>
    </lineage>
</organism>
<evidence type="ECO:0000256" key="1">
    <source>
        <dbReference type="SAM" id="MobiDB-lite"/>
    </source>
</evidence>
<feature type="compositionally biased region" description="Low complexity" evidence="1">
    <location>
        <begin position="378"/>
        <end position="393"/>
    </location>
</feature>
<feature type="chain" id="PRO_5041116271" evidence="3">
    <location>
        <begin position="19"/>
        <end position="477"/>
    </location>
</feature>
<dbReference type="GeneID" id="309145"/>
<keyword evidence="3" id="KW-0732">Signal</keyword>
<evidence type="ECO:0000313" key="6">
    <source>
        <dbReference type="RGD" id="1311946"/>
    </source>
</evidence>
<dbReference type="EMBL" id="CH473953">
    <property type="protein sequence ID" value="EDM12299.1"/>
    <property type="molecule type" value="Genomic_DNA"/>
</dbReference>
<dbReference type="CTD" id="309145"/>
<evidence type="ECO:0000313" key="4">
    <source>
        <dbReference type="EMBL" id="EDM12299.1"/>
    </source>
</evidence>
<evidence type="ECO:0000313" key="5">
    <source>
        <dbReference type="Proteomes" id="UP000234681"/>
    </source>
</evidence>
<dbReference type="OrthoDB" id="10071013at2759"/>
<dbReference type="PANTHER" id="PTHR16021">
    <property type="entry name" value="MANSC DOMAIN CONTAINING PROTEIN 1"/>
    <property type="match status" value="1"/>
</dbReference>
<reference evidence="4" key="2">
    <citation type="submission" date="2005-07" db="EMBL/GenBank/DDBJ databases">
        <authorList>
            <person name="Mural R.J."/>
            <person name="Li P.W."/>
            <person name="Adams M.D."/>
            <person name="Amanatides P.G."/>
            <person name="Baden-Tillson H."/>
            <person name="Barnstead M."/>
            <person name="Chin S.H."/>
            <person name="Dew I."/>
            <person name="Evans C.A."/>
            <person name="Ferriera S."/>
            <person name="Flanigan M."/>
            <person name="Fosler C."/>
            <person name="Glodek A."/>
            <person name="Gu Z."/>
            <person name="Holt R.A."/>
            <person name="Jennings D."/>
            <person name="Kraft C.L."/>
            <person name="Lu F."/>
            <person name="Nguyen T."/>
            <person name="Nusskern D.R."/>
            <person name="Pfannkoch C.M."/>
            <person name="Sitter C."/>
            <person name="Sutton G.G."/>
            <person name="Venter J.C."/>
            <person name="Wang Z."/>
            <person name="Woodage T."/>
            <person name="Zheng X.H."/>
            <person name="Zhong F."/>
        </authorList>
    </citation>
    <scope>NUCLEOTIDE SEQUENCE</scope>
    <source>
        <strain evidence="4">BN</strain>
        <strain evidence="5">BN, Sprague-Dawley</strain>
    </source>
</reference>
<dbReference type="EMBL" id="CH473953">
    <property type="protein sequence ID" value="EDM12298.1"/>
    <property type="molecule type" value="Genomic_DNA"/>
</dbReference>
<dbReference type="OMA" id="PEMEAMS"/>
<dbReference type="Proteomes" id="UP000234681">
    <property type="component" value="Chromosome 1"/>
</dbReference>
<feature type="compositionally biased region" description="Low complexity" evidence="1">
    <location>
        <begin position="310"/>
        <end position="326"/>
    </location>
</feature>
<name>A6HYL8_RAT</name>
<keyword evidence="2" id="KW-0472">Membrane</keyword>
<dbReference type="KEGG" id="rno:309145"/>
<dbReference type="InterPro" id="IPR052660">
    <property type="entry name" value="Erythrocyte_Invasion_ImmMod"/>
</dbReference>
<dbReference type="PANTHER" id="PTHR16021:SF9">
    <property type="entry name" value="CHROMOSOME 11 OPEN READING FRAME 24"/>
    <property type="match status" value="1"/>
</dbReference>
<feature type="compositionally biased region" description="Polar residues" evidence="1">
    <location>
        <begin position="253"/>
        <end position="288"/>
    </location>
</feature>
<feature type="compositionally biased region" description="Polar residues" evidence="1">
    <location>
        <begin position="298"/>
        <end position="309"/>
    </location>
</feature>
<feature type="region of interest" description="Disordered" evidence="1">
    <location>
        <begin position="79"/>
        <end position="103"/>
    </location>
</feature>
<dbReference type="AlphaFoldDB" id="A6HYL8"/>
<dbReference type="RefSeq" id="NP_001020854.1">
    <property type="nucleotide sequence ID" value="NM_001025683.2"/>
</dbReference>
<evidence type="ECO:0000256" key="3">
    <source>
        <dbReference type="SAM" id="SignalP"/>
    </source>
</evidence>
<keyword evidence="2" id="KW-1133">Transmembrane helix</keyword>
<accession>A6HYL8</accession>
<dbReference type="Pfam" id="PF17823">
    <property type="entry name" value="DUF5585"/>
    <property type="match status" value="1"/>
</dbReference>
<dbReference type="InterPro" id="IPR041056">
    <property type="entry name" value="DUF5585"/>
</dbReference>
<feature type="signal peptide" evidence="3">
    <location>
        <begin position="1"/>
        <end position="18"/>
    </location>
</feature>
<feature type="transmembrane region" description="Helical" evidence="2">
    <location>
        <begin position="428"/>
        <end position="450"/>
    </location>
</feature>
<feature type="compositionally biased region" description="Low complexity" evidence="1">
    <location>
        <begin position="85"/>
        <end position="97"/>
    </location>
</feature>
<feature type="region of interest" description="Disordered" evidence="1">
    <location>
        <begin position="378"/>
        <end position="398"/>
    </location>
</feature>
<reference evidence="4" key="1">
    <citation type="journal article" date="2005" name="Genome Res.">
        <title>Gene and alternative splicing annotation with AIR.</title>
        <authorList>
            <person name="Florea L."/>
            <person name="Di Francesco V."/>
            <person name="Miller J."/>
            <person name="Turner R."/>
            <person name="Yao A."/>
            <person name="Harris M."/>
            <person name="Walenz B."/>
            <person name="Mobarry C."/>
            <person name="Merkulov G.V."/>
            <person name="Charlab R."/>
            <person name="Dew I."/>
            <person name="Deng Z."/>
            <person name="Istrail S."/>
            <person name="Li P."/>
            <person name="Sutton G."/>
        </authorList>
    </citation>
    <scope>NUCLEOTIDE SEQUENCE</scope>
    <source>
        <strain evidence="4">BN</strain>
    </source>
</reference>
<protein>
    <submittedName>
        <fullName evidence="4">Similar to RIKEN cDNA 1810055G02, isoform CRA_a</fullName>
    </submittedName>
</protein>
<sequence length="477" mass="48211">MWTALVLVWISSVPLSRSHTVPAVPRHLVTNKWPRAGKQNLSGDAVPRADNTSTLRAATVPPAPVTLTTGTWAATLNSTRVTAETTPHGTNTSTPTTREGTADSVTSRILAAPTSSSPSSVRQTLPTTIAGLPSLSTPRAEVPRTNASVSPRTAIATTVAPHTGTPTTGTVTAVSTVTPASGTVTAAVGTVTPAAGTVTAAVGTVTPAAGTVTAAVGTVTPAAVGTVTAAVGTVTSAAGTINTSDPHARTLSPAKSTPTNTSSRNPIPTSGAQTQGTTIQVTTDQPVHSTAGRPTPSPSNTTLEPNTPKSVASTSSAVVTTTQVQTKEPSASTVPVLPTSMSPEVEATSPTTQPSPLLPTQGTGGPGILLTTEQVGTKATAGTASAGPTSRSSGDVKVPTTASCQLSTQGQYLVVTTDPLTPSLVNKMFLLVVLIVGVTLFIAVLMMFALQAYESYKKKDYTQVDYLINGMYADSEM</sequence>
<keyword evidence="2" id="KW-0812">Transmembrane</keyword>
<evidence type="ECO:0000256" key="2">
    <source>
        <dbReference type="SAM" id="Phobius"/>
    </source>
</evidence>
<reference evidence="5" key="3">
    <citation type="submission" date="2005-09" db="EMBL/GenBank/DDBJ databases">
        <authorList>
            <person name="Mural R.J."/>
            <person name="Li P.W."/>
            <person name="Adams M.D."/>
            <person name="Amanatides P.G."/>
            <person name="Baden-Tillson H."/>
            <person name="Barnstead M."/>
            <person name="Chin S.H."/>
            <person name="Dew I."/>
            <person name="Evans C.A."/>
            <person name="Ferriera S."/>
            <person name="Flanigan M."/>
            <person name="Fosler C."/>
            <person name="Glodek A."/>
            <person name="Gu Z."/>
            <person name="Holt R.A."/>
            <person name="Jennings D."/>
            <person name="Kraft C.L."/>
            <person name="Lu F."/>
            <person name="Nguyen T."/>
            <person name="Nusskern D.R."/>
            <person name="Pfannkoch C.M."/>
            <person name="Sitter C."/>
            <person name="Sutton G.G."/>
            <person name="Venter J.C."/>
            <person name="Wang Z."/>
            <person name="Woodage T."/>
            <person name="Zheng X.H."/>
            <person name="Zhong F."/>
        </authorList>
    </citation>
    <scope>NUCLEOTIDE SEQUENCE [LARGE SCALE GENOMIC DNA]</scope>
    <source>
        <strain>BN</strain>
        <strain evidence="5">Sprague-Dawley</strain>
    </source>
</reference>
<dbReference type="RGD" id="1311946">
    <property type="gene designation" value="C1h11orf24"/>
</dbReference>
<gene>
    <name evidence="6" type="primary">C1h11orf24</name>
    <name evidence="4" type="synonym">RGD1311946</name>
    <name evidence="4" type="ORF">rCG_47582</name>
</gene>
<feature type="compositionally biased region" description="Low complexity" evidence="1">
    <location>
        <begin position="348"/>
        <end position="361"/>
    </location>
</feature>
<proteinExistence type="predicted"/>